<keyword evidence="4 6" id="KW-1133">Transmembrane helix</keyword>
<evidence type="ECO:0000256" key="3">
    <source>
        <dbReference type="ARBA" id="ARBA00022960"/>
    </source>
</evidence>
<feature type="transmembrane region" description="Helical" evidence="6">
    <location>
        <begin position="77"/>
        <end position="96"/>
    </location>
</feature>
<dbReference type="EMBL" id="CADCTK010000350">
    <property type="protein sequence ID" value="CAA9242337.1"/>
    <property type="molecule type" value="Genomic_DNA"/>
</dbReference>
<dbReference type="GO" id="GO:0015648">
    <property type="term" value="F:lipid-linked peptidoglycan transporter activity"/>
    <property type="evidence" value="ECO:0007669"/>
    <property type="project" value="TreeGrafter"/>
</dbReference>
<feature type="transmembrane region" description="Helical" evidence="6">
    <location>
        <begin position="430"/>
        <end position="449"/>
    </location>
</feature>
<protein>
    <submittedName>
        <fullName evidence="7">FtsW-like cell division membrane protein CA_C0505</fullName>
    </submittedName>
</protein>
<sequence>MLSKLRRLRFIELHLLITSLLLFASGYLLTSATRPGSEFTRTPQGLATLLWPSCLPILLFVVISFILSWRAPRADQLLLPLVAVLSGLGLLMMARLQASFDAQGLTEVYGAIATKQTVFVTLGVALLLLMVLAPLDRIFIRLQRMSLMDWLKNHRWTWVVFGIILVALTFVFGKGPEGQEQKLWIDLGFFTFQPSELLKLALVIFLASYLDEHREVVARGWRVGPLTLPPLPYLIPMIGMWGLTMAFIVIQRDLGAALLLFGIFLAMLYVATGKTWYAMVGLLAFAVGAYGMYNVIGRVQERVAIWLDPWADAPNRGYQIVQGQYALSAGGIFGVGLGQGSPAVIPAVHTDFVFTSIAEELGLAGAIGVLLVYVLLMYRGYHIGLRLNSRFRGFEQLFAIGLTSILAIQTFIIVAGNLRVIPLTGITLPFISYGGSSVLINFLIIGLLLRISAPRSA</sequence>
<accession>A0A6J4I785</accession>
<organism evidence="7">
    <name type="scientific">uncultured Chloroflexia bacterium</name>
    <dbReference type="NCBI Taxonomy" id="1672391"/>
    <lineage>
        <taxon>Bacteria</taxon>
        <taxon>Bacillati</taxon>
        <taxon>Chloroflexota</taxon>
        <taxon>Chloroflexia</taxon>
        <taxon>environmental samples</taxon>
    </lineage>
</organism>
<feature type="transmembrane region" description="Helical" evidence="6">
    <location>
        <begin position="12"/>
        <end position="29"/>
    </location>
</feature>
<keyword evidence="3" id="KW-0133">Cell shape</keyword>
<reference evidence="7" key="1">
    <citation type="submission" date="2020-02" db="EMBL/GenBank/DDBJ databases">
        <authorList>
            <person name="Meier V. D."/>
        </authorList>
    </citation>
    <scope>NUCLEOTIDE SEQUENCE</scope>
    <source>
        <strain evidence="7">AVDCRST_MAG26</strain>
    </source>
</reference>
<dbReference type="GO" id="GO:0032153">
    <property type="term" value="C:cell division site"/>
    <property type="evidence" value="ECO:0007669"/>
    <property type="project" value="TreeGrafter"/>
</dbReference>
<evidence type="ECO:0000256" key="5">
    <source>
        <dbReference type="ARBA" id="ARBA00023136"/>
    </source>
</evidence>
<dbReference type="GO" id="GO:0008360">
    <property type="term" value="P:regulation of cell shape"/>
    <property type="evidence" value="ECO:0007669"/>
    <property type="project" value="UniProtKB-KW"/>
</dbReference>
<evidence type="ECO:0000313" key="7">
    <source>
        <dbReference type="EMBL" id="CAA9242337.1"/>
    </source>
</evidence>
<feature type="transmembrane region" description="Helical" evidence="6">
    <location>
        <begin position="231"/>
        <end position="248"/>
    </location>
</feature>
<feature type="transmembrane region" description="Helical" evidence="6">
    <location>
        <begin position="276"/>
        <end position="296"/>
    </location>
</feature>
<comment type="subcellular location">
    <subcellularLocation>
        <location evidence="1">Membrane</location>
        <topology evidence="1">Multi-pass membrane protein</topology>
    </subcellularLocation>
</comment>
<keyword evidence="7" id="KW-0131">Cell cycle</keyword>
<dbReference type="Pfam" id="PF01098">
    <property type="entry name" value="FTSW_RODA_SPOVE"/>
    <property type="match status" value="1"/>
</dbReference>
<feature type="transmembrane region" description="Helical" evidence="6">
    <location>
        <begin position="156"/>
        <end position="175"/>
    </location>
</feature>
<keyword evidence="5 6" id="KW-0472">Membrane</keyword>
<feature type="transmembrane region" description="Helical" evidence="6">
    <location>
        <begin position="352"/>
        <end position="376"/>
    </location>
</feature>
<keyword evidence="7" id="KW-0132">Cell division</keyword>
<evidence type="ECO:0000256" key="6">
    <source>
        <dbReference type="SAM" id="Phobius"/>
    </source>
</evidence>
<evidence type="ECO:0000256" key="2">
    <source>
        <dbReference type="ARBA" id="ARBA00022692"/>
    </source>
</evidence>
<dbReference type="GO" id="GO:0051301">
    <property type="term" value="P:cell division"/>
    <property type="evidence" value="ECO:0007669"/>
    <property type="project" value="UniProtKB-KW"/>
</dbReference>
<feature type="transmembrane region" description="Helical" evidence="6">
    <location>
        <begin position="116"/>
        <end position="135"/>
    </location>
</feature>
<dbReference type="PANTHER" id="PTHR30474:SF3">
    <property type="entry name" value="PEPTIDOGLYCAN GLYCOSYLTRANSFERASE RODA"/>
    <property type="match status" value="1"/>
</dbReference>
<evidence type="ECO:0000256" key="4">
    <source>
        <dbReference type="ARBA" id="ARBA00022989"/>
    </source>
</evidence>
<dbReference type="GO" id="GO:0005886">
    <property type="term" value="C:plasma membrane"/>
    <property type="evidence" value="ECO:0007669"/>
    <property type="project" value="TreeGrafter"/>
</dbReference>
<dbReference type="InterPro" id="IPR001182">
    <property type="entry name" value="FtsW/RodA"/>
</dbReference>
<dbReference type="AlphaFoldDB" id="A0A6J4I785"/>
<gene>
    <name evidence="7" type="ORF">AVDCRST_MAG26-1506</name>
</gene>
<feature type="transmembrane region" description="Helical" evidence="6">
    <location>
        <begin position="49"/>
        <end position="70"/>
    </location>
</feature>
<keyword evidence="2 6" id="KW-0812">Transmembrane</keyword>
<proteinExistence type="predicted"/>
<name>A0A6J4I785_9CHLR</name>
<feature type="transmembrane region" description="Helical" evidence="6">
    <location>
        <begin position="254"/>
        <end position="271"/>
    </location>
</feature>
<dbReference type="PANTHER" id="PTHR30474">
    <property type="entry name" value="CELL CYCLE PROTEIN"/>
    <property type="match status" value="1"/>
</dbReference>
<evidence type="ECO:0000256" key="1">
    <source>
        <dbReference type="ARBA" id="ARBA00004141"/>
    </source>
</evidence>
<feature type="transmembrane region" description="Helical" evidence="6">
    <location>
        <begin position="397"/>
        <end position="418"/>
    </location>
</feature>